<feature type="signal peptide" evidence="5">
    <location>
        <begin position="1"/>
        <end position="27"/>
    </location>
</feature>
<dbReference type="Gene3D" id="3.40.50.2300">
    <property type="match status" value="2"/>
</dbReference>
<organism evidence="7 8">
    <name type="scientific">Xanthobacter oligotrophicus</name>
    <dbReference type="NCBI Taxonomy" id="2607286"/>
    <lineage>
        <taxon>Bacteria</taxon>
        <taxon>Pseudomonadati</taxon>
        <taxon>Pseudomonadota</taxon>
        <taxon>Alphaproteobacteria</taxon>
        <taxon>Hyphomicrobiales</taxon>
        <taxon>Xanthobacteraceae</taxon>
        <taxon>Xanthobacter</taxon>
    </lineage>
</organism>
<comment type="similarity">
    <text evidence="1">Belongs to the leucine-binding protein family.</text>
</comment>
<feature type="chain" id="PRO_5047227934" evidence="5">
    <location>
        <begin position="28"/>
        <end position="389"/>
    </location>
</feature>
<dbReference type="PROSITE" id="PS51318">
    <property type="entry name" value="TAT"/>
    <property type="match status" value="1"/>
</dbReference>
<evidence type="ECO:0000256" key="4">
    <source>
        <dbReference type="ARBA" id="ARBA00022970"/>
    </source>
</evidence>
<keyword evidence="2" id="KW-0813">Transport</keyword>
<accession>A0ABW6ZU52</accession>
<sequence>MPPLSRRVVLAGTAALGAAALAPRAFAQETLKIGVLGTLTGPGAPWGLAIDGGARIAAKEVNDRGGLKIGDKSYAIEIVAYDDQYKAANAVTAVNRLIEVDGVRFILGPIASASTLAIKPLTEREKVLLFTASWSSAILKDADYVYRVGPTTQEFAPATVAWVKANRPQVKRVATISANDETGWNSQRVQKEAYTKAGFEIVAAEHFERQQTDFRPLVTKLLAANPDSIELDTTPPATSGLIIRQAREQGYRGIFTKFGGFDVAEIVRTGGAENVEGVVGILQADPASPEWARLKTAFAQFHKNEMGDYTFLFYDAARLLFSALEKAGRTDADAVVAALAAQSPFPGTVGELHWGGRETYGVAHQLYTPLFFLEINNGTGRVIGKAALS</sequence>
<gene>
    <name evidence="7" type="ORF">V5F32_08850</name>
</gene>
<keyword evidence="3 5" id="KW-0732">Signal</keyword>
<feature type="domain" description="Leucine-binding protein" evidence="6">
    <location>
        <begin position="30"/>
        <end position="378"/>
    </location>
</feature>
<dbReference type="CDD" id="cd06336">
    <property type="entry name" value="PBP1_ABC_ligand_binding-like"/>
    <property type="match status" value="1"/>
</dbReference>
<dbReference type="SUPFAM" id="SSF53822">
    <property type="entry name" value="Periplasmic binding protein-like I"/>
    <property type="match status" value="1"/>
</dbReference>
<dbReference type="InterPro" id="IPR051010">
    <property type="entry name" value="BCAA_transport"/>
</dbReference>
<comment type="caution">
    <text evidence="7">The sequence shown here is derived from an EMBL/GenBank/DDBJ whole genome shotgun (WGS) entry which is preliminary data.</text>
</comment>
<dbReference type="InterPro" id="IPR000709">
    <property type="entry name" value="Leu_Ile_Val-bd"/>
</dbReference>
<dbReference type="PANTHER" id="PTHR30483:SF6">
    <property type="entry name" value="PERIPLASMIC BINDING PROTEIN OF ABC TRANSPORTER FOR NATURAL AMINO ACIDS"/>
    <property type="match status" value="1"/>
</dbReference>
<dbReference type="EMBL" id="JBAFVH010000004">
    <property type="protein sequence ID" value="MFG1372270.1"/>
    <property type="molecule type" value="Genomic_DNA"/>
</dbReference>
<name>A0ABW6ZU52_9HYPH</name>
<evidence type="ECO:0000256" key="1">
    <source>
        <dbReference type="ARBA" id="ARBA00010062"/>
    </source>
</evidence>
<protein>
    <submittedName>
        <fullName evidence="7">ABC transporter substrate-binding protein</fullName>
    </submittedName>
</protein>
<evidence type="ECO:0000256" key="3">
    <source>
        <dbReference type="ARBA" id="ARBA00022729"/>
    </source>
</evidence>
<keyword evidence="8" id="KW-1185">Reference proteome</keyword>
<evidence type="ECO:0000259" key="6">
    <source>
        <dbReference type="Pfam" id="PF13458"/>
    </source>
</evidence>
<dbReference type="Proteomes" id="UP001604002">
    <property type="component" value="Unassembled WGS sequence"/>
</dbReference>
<evidence type="ECO:0000256" key="5">
    <source>
        <dbReference type="SAM" id="SignalP"/>
    </source>
</evidence>
<keyword evidence="4" id="KW-0029">Amino-acid transport</keyword>
<dbReference type="InterPro" id="IPR006311">
    <property type="entry name" value="TAT_signal"/>
</dbReference>
<dbReference type="RefSeq" id="WP_393992174.1">
    <property type="nucleotide sequence ID" value="NZ_JBAFVH010000004.1"/>
</dbReference>
<evidence type="ECO:0000313" key="8">
    <source>
        <dbReference type="Proteomes" id="UP001604002"/>
    </source>
</evidence>
<evidence type="ECO:0000313" key="7">
    <source>
        <dbReference type="EMBL" id="MFG1372270.1"/>
    </source>
</evidence>
<dbReference type="InterPro" id="IPR028081">
    <property type="entry name" value="Leu-bd"/>
</dbReference>
<dbReference type="Pfam" id="PF13458">
    <property type="entry name" value="Peripla_BP_6"/>
    <property type="match status" value="1"/>
</dbReference>
<reference evidence="7 8" key="1">
    <citation type="submission" date="2024-02" db="EMBL/GenBank/DDBJ databases">
        <title>Expansion and revision of Xanthobacter and proposal of Roseixanthobacter gen. nov.</title>
        <authorList>
            <person name="Soltysiak M.P.M."/>
            <person name="Jalihal A."/>
            <person name="Ory A."/>
            <person name="Chrisophersen C."/>
            <person name="Lee A.D."/>
            <person name="Boulton J."/>
            <person name="Springer M."/>
        </authorList>
    </citation>
    <scope>NUCLEOTIDE SEQUENCE [LARGE SCALE GENOMIC DNA]</scope>
    <source>
        <strain evidence="7 8">23A</strain>
    </source>
</reference>
<evidence type="ECO:0000256" key="2">
    <source>
        <dbReference type="ARBA" id="ARBA00022448"/>
    </source>
</evidence>
<dbReference type="PANTHER" id="PTHR30483">
    <property type="entry name" value="LEUCINE-SPECIFIC-BINDING PROTEIN"/>
    <property type="match status" value="1"/>
</dbReference>
<dbReference type="PRINTS" id="PR00337">
    <property type="entry name" value="LEUILEVALBP"/>
</dbReference>
<dbReference type="InterPro" id="IPR028082">
    <property type="entry name" value="Peripla_BP_I"/>
</dbReference>
<proteinExistence type="inferred from homology"/>